<comment type="caution">
    <text evidence="2">The sequence shown here is derived from an EMBL/GenBank/DDBJ whole genome shotgun (WGS) entry which is preliminary data.</text>
</comment>
<dbReference type="InterPro" id="IPR026881">
    <property type="entry name" value="WYL_dom"/>
</dbReference>
<evidence type="ECO:0000259" key="1">
    <source>
        <dbReference type="Pfam" id="PF13280"/>
    </source>
</evidence>
<protein>
    <submittedName>
        <fullName evidence="2">WYL domain-containing protein</fullName>
    </submittedName>
</protein>
<dbReference type="Proteomes" id="UP001600650">
    <property type="component" value="Unassembled WGS sequence"/>
</dbReference>
<organism evidence="2 3">
    <name type="scientific">Streptomyces cellulosae</name>
    <dbReference type="NCBI Taxonomy" id="1968"/>
    <lineage>
        <taxon>Bacteria</taxon>
        <taxon>Bacillati</taxon>
        <taxon>Actinomycetota</taxon>
        <taxon>Actinomycetes</taxon>
        <taxon>Kitasatosporales</taxon>
        <taxon>Streptomycetaceae</taxon>
        <taxon>Streptomyces</taxon>
    </lineage>
</organism>
<proteinExistence type="predicted"/>
<evidence type="ECO:0000313" key="3">
    <source>
        <dbReference type="Proteomes" id="UP001600650"/>
    </source>
</evidence>
<dbReference type="Pfam" id="PF13280">
    <property type="entry name" value="WYL"/>
    <property type="match status" value="1"/>
</dbReference>
<accession>A0ABW6JDN8</accession>
<keyword evidence="3" id="KW-1185">Reference proteome</keyword>
<evidence type="ECO:0000313" key="2">
    <source>
        <dbReference type="EMBL" id="MFE7963472.1"/>
    </source>
</evidence>
<dbReference type="PROSITE" id="PS52050">
    <property type="entry name" value="WYL"/>
    <property type="match status" value="1"/>
</dbReference>
<sequence>MARISNARRRELIIRAARNLKPVEIVYECGKDGETERRVIEIHDVYTTKDGNWVASAYCRLRDEKRTFRIDRIVAHRAVRLTWQGPAPRCTPMFTVLGTPTITAHEPKPRTYTADGLLDSIRKKIAAARPAA</sequence>
<name>A0ABW6JDN8_STRCE</name>
<dbReference type="RefSeq" id="WP_381726272.1">
    <property type="nucleotide sequence ID" value="NZ_JBHVBU010000021.1"/>
</dbReference>
<dbReference type="EMBL" id="JBHVBU010000021">
    <property type="protein sequence ID" value="MFE7963472.1"/>
    <property type="molecule type" value="Genomic_DNA"/>
</dbReference>
<gene>
    <name evidence="2" type="ORF">ACFU0X_10520</name>
</gene>
<reference evidence="2 3" key="1">
    <citation type="submission" date="2024-09" db="EMBL/GenBank/DDBJ databases">
        <title>The Natural Products Discovery Center: Release of the First 8490 Sequenced Strains for Exploring Actinobacteria Biosynthetic Diversity.</title>
        <authorList>
            <person name="Kalkreuter E."/>
            <person name="Kautsar S.A."/>
            <person name="Yang D."/>
            <person name="Bader C.D."/>
            <person name="Teijaro C.N."/>
            <person name="Fluegel L."/>
            <person name="Davis C.M."/>
            <person name="Simpson J.R."/>
            <person name="Lauterbach L."/>
            <person name="Steele A.D."/>
            <person name="Gui C."/>
            <person name="Meng S."/>
            <person name="Li G."/>
            <person name="Viehrig K."/>
            <person name="Ye F."/>
            <person name="Su P."/>
            <person name="Kiefer A.F."/>
            <person name="Nichols A."/>
            <person name="Cepeda A.J."/>
            <person name="Yan W."/>
            <person name="Fan B."/>
            <person name="Jiang Y."/>
            <person name="Adhikari A."/>
            <person name="Zheng C.-J."/>
            <person name="Schuster L."/>
            <person name="Cowan T.M."/>
            <person name="Smanski M.J."/>
            <person name="Chevrette M.G."/>
            <person name="De Carvalho L.P.S."/>
            <person name="Shen B."/>
        </authorList>
    </citation>
    <scope>NUCLEOTIDE SEQUENCE [LARGE SCALE GENOMIC DNA]</scope>
    <source>
        <strain evidence="2 3">NPDC057399</strain>
    </source>
</reference>
<feature type="domain" description="WYL" evidence="1">
    <location>
        <begin position="12"/>
        <end position="75"/>
    </location>
</feature>